<name>A0A388KBZ9_CHABU</name>
<accession>A0A388KBZ9</accession>
<dbReference type="AlphaFoldDB" id="A0A388KBZ9"/>
<dbReference type="EMBL" id="BFEA01000088">
    <property type="protein sequence ID" value="GBG67526.1"/>
    <property type="molecule type" value="Genomic_DNA"/>
</dbReference>
<reference evidence="1 2" key="1">
    <citation type="journal article" date="2018" name="Cell">
        <title>The Chara Genome: Secondary Complexity and Implications for Plant Terrestrialization.</title>
        <authorList>
            <person name="Nishiyama T."/>
            <person name="Sakayama H."/>
            <person name="Vries J.D."/>
            <person name="Buschmann H."/>
            <person name="Saint-Marcoux D."/>
            <person name="Ullrich K.K."/>
            <person name="Haas F.B."/>
            <person name="Vanderstraeten L."/>
            <person name="Becker D."/>
            <person name="Lang D."/>
            <person name="Vosolsobe S."/>
            <person name="Rombauts S."/>
            <person name="Wilhelmsson P.K.I."/>
            <person name="Janitza P."/>
            <person name="Kern R."/>
            <person name="Heyl A."/>
            <person name="Rumpler F."/>
            <person name="Villalobos L.I.A.C."/>
            <person name="Clay J.M."/>
            <person name="Skokan R."/>
            <person name="Toyoda A."/>
            <person name="Suzuki Y."/>
            <person name="Kagoshima H."/>
            <person name="Schijlen E."/>
            <person name="Tajeshwar N."/>
            <person name="Catarino B."/>
            <person name="Hetherington A.J."/>
            <person name="Saltykova A."/>
            <person name="Bonnot C."/>
            <person name="Breuninger H."/>
            <person name="Symeonidi A."/>
            <person name="Radhakrishnan G.V."/>
            <person name="Van Nieuwerburgh F."/>
            <person name="Deforce D."/>
            <person name="Chang C."/>
            <person name="Karol K.G."/>
            <person name="Hedrich R."/>
            <person name="Ulvskov P."/>
            <person name="Glockner G."/>
            <person name="Delwiche C.F."/>
            <person name="Petrasek J."/>
            <person name="Van de Peer Y."/>
            <person name="Friml J."/>
            <person name="Beilby M."/>
            <person name="Dolan L."/>
            <person name="Kohara Y."/>
            <person name="Sugano S."/>
            <person name="Fujiyama A."/>
            <person name="Delaux P.-M."/>
            <person name="Quint M."/>
            <person name="TheiBen G."/>
            <person name="Hagemann M."/>
            <person name="Harholt J."/>
            <person name="Dunand C."/>
            <person name="Zachgo S."/>
            <person name="Langdale J."/>
            <person name="Maumus F."/>
            <person name="Straeten D.V.D."/>
            <person name="Gould S.B."/>
            <person name="Rensing S.A."/>
        </authorList>
    </citation>
    <scope>NUCLEOTIDE SEQUENCE [LARGE SCALE GENOMIC DNA]</scope>
    <source>
        <strain evidence="1 2">S276</strain>
    </source>
</reference>
<organism evidence="1 2">
    <name type="scientific">Chara braunii</name>
    <name type="common">Braun's stonewort</name>
    <dbReference type="NCBI Taxonomy" id="69332"/>
    <lineage>
        <taxon>Eukaryota</taxon>
        <taxon>Viridiplantae</taxon>
        <taxon>Streptophyta</taxon>
        <taxon>Charophyceae</taxon>
        <taxon>Charales</taxon>
        <taxon>Characeae</taxon>
        <taxon>Chara</taxon>
    </lineage>
</organism>
<dbReference type="Gramene" id="GBG67526">
    <property type="protein sequence ID" value="GBG67526"/>
    <property type="gene ID" value="CBR_g656"/>
</dbReference>
<protein>
    <submittedName>
        <fullName evidence="1">Uncharacterized protein</fullName>
    </submittedName>
</protein>
<dbReference type="Proteomes" id="UP000265515">
    <property type="component" value="Unassembled WGS sequence"/>
</dbReference>
<proteinExistence type="predicted"/>
<keyword evidence="2" id="KW-1185">Reference proteome</keyword>
<comment type="caution">
    <text evidence="1">The sequence shown here is derived from an EMBL/GenBank/DDBJ whole genome shotgun (WGS) entry which is preliminary data.</text>
</comment>
<gene>
    <name evidence="1" type="ORF">CBR_g656</name>
</gene>
<evidence type="ECO:0000313" key="1">
    <source>
        <dbReference type="EMBL" id="GBG67526.1"/>
    </source>
</evidence>
<evidence type="ECO:0000313" key="2">
    <source>
        <dbReference type="Proteomes" id="UP000265515"/>
    </source>
</evidence>
<sequence>MSAAVRAMAVSSQVATWRPSCTGSGRHVCGAAAVTAGGHVASSAMAASGLEPSSVAVVCSTSMVGGGRRSGEAARDVRQARGGNECGCSCAPAPRFASSTTARAAVRGLETSLGRHRCAGFDVLDRHRRRASPSNPRRRTSLVVCMGIRAVESFDATFELIPESKEILSTLLSSDIFCNQEFEKYHEDKENYVIVNVPPNYMFQAKIFKPSRLCAIFQRVGSKLRDVAEPATDGQQQEQA</sequence>
<dbReference type="OrthoDB" id="507949at2759"/>